<organism evidence="1 2">
    <name type="scientific">Araneus ventricosus</name>
    <name type="common">Orbweaver spider</name>
    <name type="synonym">Epeira ventricosa</name>
    <dbReference type="NCBI Taxonomy" id="182803"/>
    <lineage>
        <taxon>Eukaryota</taxon>
        <taxon>Metazoa</taxon>
        <taxon>Ecdysozoa</taxon>
        <taxon>Arthropoda</taxon>
        <taxon>Chelicerata</taxon>
        <taxon>Arachnida</taxon>
        <taxon>Araneae</taxon>
        <taxon>Araneomorphae</taxon>
        <taxon>Entelegynae</taxon>
        <taxon>Araneoidea</taxon>
        <taxon>Araneidae</taxon>
        <taxon>Araneus</taxon>
    </lineage>
</organism>
<reference evidence="1 2" key="1">
    <citation type="journal article" date="2019" name="Sci. Rep.">
        <title>Orb-weaving spider Araneus ventricosus genome elucidates the spidroin gene catalogue.</title>
        <authorList>
            <person name="Kono N."/>
            <person name="Nakamura H."/>
            <person name="Ohtoshi R."/>
            <person name="Moran D.A.P."/>
            <person name="Shinohara A."/>
            <person name="Yoshida Y."/>
            <person name="Fujiwara M."/>
            <person name="Mori M."/>
            <person name="Tomita M."/>
            <person name="Arakawa K."/>
        </authorList>
    </citation>
    <scope>NUCLEOTIDE SEQUENCE [LARGE SCALE GENOMIC DNA]</scope>
</reference>
<keyword evidence="2" id="KW-1185">Reference proteome</keyword>
<accession>A0A4Y2FE48</accession>
<comment type="caution">
    <text evidence="1">The sequence shown here is derived from an EMBL/GenBank/DDBJ whole genome shotgun (WGS) entry which is preliminary data.</text>
</comment>
<name>A0A4Y2FE48_ARAVE</name>
<dbReference type="AlphaFoldDB" id="A0A4Y2FE48"/>
<protein>
    <submittedName>
        <fullName evidence="1">Uncharacterized protein</fullName>
    </submittedName>
</protein>
<sequence>MYSILSNKGQKPKARGISRSVRQQQLKHVNYRNCQLSRKPSSVSQFRIDSEKHRIFSMQQRKRALFAVDDKRYLLEDGVTSLSYGHHRIV</sequence>
<proteinExistence type="predicted"/>
<gene>
    <name evidence="1" type="ORF">AVEN_45777_1</name>
</gene>
<evidence type="ECO:0000313" key="1">
    <source>
        <dbReference type="EMBL" id="GBM39813.1"/>
    </source>
</evidence>
<evidence type="ECO:0000313" key="2">
    <source>
        <dbReference type="Proteomes" id="UP000499080"/>
    </source>
</evidence>
<dbReference type="Proteomes" id="UP000499080">
    <property type="component" value="Unassembled WGS sequence"/>
</dbReference>
<dbReference type="EMBL" id="BGPR01000909">
    <property type="protein sequence ID" value="GBM39813.1"/>
    <property type="molecule type" value="Genomic_DNA"/>
</dbReference>
<dbReference type="OrthoDB" id="6082702at2759"/>